<evidence type="ECO:0000313" key="2">
    <source>
        <dbReference type="Proteomes" id="UP000094285"/>
    </source>
</evidence>
<reference evidence="2" key="1">
    <citation type="submission" date="2016-05" db="EMBL/GenBank/DDBJ databases">
        <title>Comparative genomics of biotechnologically important yeasts.</title>
        <authorList>
            <consortium name="DOE Joint Genome Institute"/>
            <person name="Riley R."/>
            <person name="Haridas S."/>
            <person name="Wolfe K.H."/>
            <person name="Lopes M.R."/>
            <person name="Hittinger C.T."/>
            <person name="Goker M."/>
            <person name="Salamov A."/>
            <person name="Wisecaver J."/>
            <person name="Long T.M."/>
            <person name="Aerts A.L."/>
            <person name="Barry K."/>
            <person name="Choi C."/>
            <person name="Clum A."/>
            <person name="Coughlan A.Y."/>
            <person name="Deshpande S."/>
            <person name="Douglass A.P."/>
            <person name="Hanson S.J."/>
            <person name="Klenk H.-P."/>
            <person name="Labutti K."/>
            <person name="Lapidus A."/>
            <person name="Lindquist E."/>
            <person name="Lipzen A."/>
            <person name="Meier-Kolthoff J.P."/>
            <person name="Ohm R.A."/>
            <person name="Otillar R.P."/>
            <person name="Pangilinan J."/>
            <person name="Peng Y."/>
            <person name="Rokas A."/>
            <person name="Rosa C.A."/>
            <person name="Scheuner C."/>
            <person name="Sibirny A.A."/>
            <person name="Slot J.C."/>
            <person name="Stielow J.B."/>
            <person name="Sun H."/>
            <person name="Kurtzman C.P."/>
            <person name="Blackwell M."/>
            <person name="Grigoriev I.V."/>
            <person name="Jeffries T.W."/>
        </authorList>
    </citation>
    <scope>NUCLEOTIDE SEQUENCE [LARGE SCALE GENOMIC DNA]</scope>
    <source>
        <strain evidence="2">NRRL Y-17324</strain>
    </source>
</reference>
<sequence length="120" mass="13681">MKHQIIGVIELEHWNQKQWLLCSGLTYVKIPMGIEFLILAIVSWNIGMGRPFDMLAAEGLDIENSPLIQKISTFSLNYSRGGCSVNFRSKRIDLFIGSDHLRMHNISVIPFQVHILCRLG</sequence>
<accession>A0A1E4SPH0</accession>
<dbReference type="Proteomes" id="UP000094285">
    <property type="component" value="Unassembled WGS sequence"/>
</dbReference>
<evidence type="ECO:0000313" key="1">
    <source>
        <dbReference type="EMBL" id="ODV81419.1"/>
    </source>
</evidence>
<name>A0A1E4SPH0_9ASCO</name>
<dbReference type="GeneID" id="30980315"/>
<dbReference type="EMBL" id="KV453909">
    <property type="protein sequence ID" value="ODV81419.1"/>
    <property type="molecule type" value="Genomic_DNA"/>
</dbReference>
<keyword evidence="2" id="KW-1185">Reference proteome</keyword>
<dbReference type="AlphaFoldDB" id="A0A1E4SPH0"/>
<dbReference type="RefSeq" id="XP_020066541.1">
    <property type="nucleotide sequence ID" value="XM_020206178.1"/>
</dbReference>
<protein>
    <submittedName>
        <fullName evidence="1">Uncharacterized protein</fullName>
    </submittedName>
</protein>
<proteinExistence type="predicted"/>
<gene>
    <name evidence="1" type="ORF">CANTADRAFT_107539</name>
</gene>
<organism evidence="1 2">
    <name type="scientific">Suhomyces tanzawaensis NRRL Y-17324</name>
    <dbReference type="NCBI Taxonomy" id="984487"/>
    <lineage>
        <taxon>Eukaryota</taxon>
        <taxon>Fungi</taxon>
        <taxon>Dikarya</taxon>
        <taxon>Ascomycota</taxon>
        <taxon>Saccharomycotina</taxon>
        <taxon>Pichiomycetes</taxon>
        <taxon>Debaryomycetaceae</taxon>
        <taxon>Suhomyces</taxon>
    </lineage>
</organism>